<proteinExistence type="predicted"/>
<keyword evidence="1" id="KW-0472">Membrane</keyword>
<protein>
    <submittedName>
        <fullName evidence="2">Uncharacterized protein</fullName>
    </submittedName>
</protein>
<dbReference type="Proteomes" id="UP001595846">
    <property type="component" value="Unassembled WGS sequence"/>
</dbReference>
<accession>A0ABD5NQV2</accession>
<sequence>MSNTMTTQEQKLAEECDRRHCTRESMIRVPIHVADTSQTWCPDCVREEFDVDYSEHRRRQRSLLRYVTPATVTAFLLGVTTMLLVASVMVV</sequence>
<dbReference type="AlphaFoldDB" id="A0ABD5NQV2"/>
<name>A0ABD5NQV2_9EURY</name>
<keyword evidence="3" id="KW-1185">Reference proteome</keyword>
<organism evidence="2 3">
    <name type="scientific">Halovivax cerinus</name>
    <dbReference type="NCBI Taxonomy" id="1487865"/>
    <lineage>
        <taxon>Archaea</taxon>
        <taxon>Methanobacteriati</taxon>
        <taxon>Methanobacteriota</taxon>
        <taxon>Stenosarchaea group</taxon>
        <taxon>Halobacteria</taxon>
        <taxon>Halobacteriales</taxon>
        <taxon>Natrialbaceae</taxon>
        <taxon>Halovivax</taxon>
    </lineage>
</organism>
<keyword evidence="1" id="KW-0812">Transmembrane</keyword>
<gene>
    <name evidence="2" type="ORF">ACFOUR_12580</name>
</gene>
<evidence type="ECO:0000313" key="3">
    <source>
        <dbReference type="Proteomes" id="UP001595846"/>
    </source>
</evidence>
<reference evidence="2 3" key="1">
    <citation type="journal article" date="2019" name="Int. J. Syst. Evol. Microbiol.">
        <title>The Global Catalogue of Microorganisms (GCM) 10K type strain sequencing project: providing services to taxonomists for standard genome sequencing and annotation.</title>
        <authorList>
            <consortium name="The Broad Institute Genomics Platform"/>
            <consortium name="The Broad Institute Genome Sequencing Center for Infectious Disease"/>
            <person name="Wu L."/>
            <person name="Ma J."/>
        </authorList>
    </citation>
    <scope>NUCLEOTIDE SEQUENCE [LARGE SCALE GENOMIC DNA]</scope>
    <source>
        <strain evidence="2 3">IBRC-M 10256</strain>
    </source>
</reference>
<dbReference type="EMBL" id="JBHSAQ010000010">
    <property type="protein sequence ID" value="MFC3959202.1"/>
    <property type="molecule type" value="Genomic_DNA"/>
</dbReference>
<evidence type="ECO:0000313" key="2">
    <source>
        <dbReference type="EMBL" id="MFC3959202.1"/>
    </source>
</evidence>
<keyword evidence="1" id="KW-1133">Transmembrane helix</keyword>
<evidence type="ECO:0000256" key="1">
    <source>
        <dbReference type="SAM" id="Phobius"/>
    </source>
</evidence>
<dbReference type="RefSeq" id="WP_382274473.1">
    <property type="nucleotide sequence ID" value="NZ_JBHSAQ010000010.1"/>
</dbReference>
<comment type="caution">
    <text evidence="2">The sequence shown here is derived from an EMBL/GenBank/DDBJ whole genome shotgun (WGS) entry which is preliminary data.</text>
</comment>
<feature type="transmembrane region" description="Helical" evidence="1">
    <location>
        <begin position="66"/>
        <end position="90"/>
    </location>
</feature>